<dbReference type="Proteomes" id="UP001652621">
    <property type="component" value="Unplaced"/>
</dbReference>
<evidence type="ECO:0000313" key="12">
    <source>
        <dbReference type="Proteomes" id="UP001652621"/>
    </source>
</evidence>
<evidence type="ECO:0000313" key="13">
    <source>
        <dbReference type="RefSeq" id="XP_058974516.1"/>
    </source>
</evidence>
<dbReference type="EC" id="3.1.-.-" evidence="10"/>
<keyword evidence="7 10" id="KW-0653">Protein transport</keyword>
<feature type="transmembrane region" description="Helical" evidence="10">
    <location>
        <begin position="743"/>
        <end position="770"/>
    </location>
</feature>
<dbReference type="Pfam" id="PF07819">
    <property type="entry name" value="PGAP1"/>
    <property type="match status" value="1"/>
</dbReference>
<dbReference type="GO" id="GO:0006505">
    <property type="term" value="P:GPI anchor metabolic process"/>
    <property type="evidence" value="ECO:0007669"/>
    <property type="project" value="TreeGrafter"/>
</dbReference>
<proteinExistence type="inferred from homology"/>
<keyword evidence="12" id="KW-1185">Reference proteome</keyword>
<keyword evidence="3 10" id="KW-0813">Transport</keyword>
<feature type="transmembrane region" description="Helical" evidence="10">
    <location>
        <begin position="1014"/>
        <end position="1035"/>
    </location>
</feature>
<keyword evidence="6 10" id="KW-0256">Endoplasmic reticulum</keyword>
<dbReference type="PANTHER" id="PTHR15495:SF7">
    <property type="entry name" value="GPI INOSITOL-DEACYLASE"/>
    <property type="match status" value="1"/>
</dbReference>
<feature type="domain" description="GPI inositol-deacylase PGAP1-like alpha/beta" evidence="11">
    <location>
        <begin position="119"/>
        <end position="357"/>
    </location>
</feature>
<evidence type="ECO:0000256" key="1">
    <source>
        <dbReference type="ARBA" id="ARBA00004477"/>
    </source>
</evidence>
<dbReference type="InterPro" id="IPR039529">
    <property type="entry name" value="PGAP1/BST1"/>
</dbReference>
<gene>
    <name evidence="13" type="primary">LOC101890378</name>
</gene>
<feature type="transmembrane region" description="Helical" evidence="10">
    <location>
        <begin position="963"/>
        <end position="982"/>
    </location>
</feature>
<reference evidence="13" key="1">
    <citation type="submission" date="2025-08" db="UniProtKB">
        <authorList>
            <consortium name="RefSeq"/>
        </authorList>
    </citation>
    <scope>IDENTIFICATION</scope>
    <source>
        <strain evidence="13">Aabys</strain>
        <tissue evidence="13">Whole body</tissue>
    </source>
</reference>
<dbReference type="RefSeq" id="XP_058974516.1">
    <property type="nucleotide sequence ID" value="XM_059118533.1"/>
</dbReference>
<accession>A0A9J7IEG1</accession>
<evidence type="ECO:0000256" key="3">
    <source>
        <dbReference type="ARBA" id="ARBA00022448"/>
    </source>
</evidence>
<feature type="transmembrane region" description="Helical" evidence="10">
    <location>
        <begin position="43"/>
        <end position="63"/>
    </location>
</feature>
<keyword evidence="5 10" id="KW-0378">Hydrolase</keyword>
<dbReference type="GO" id="GO:0006888">
    <property type="term" value="P:endoplasmic reticulum to Golgi vesicle-mediated transport"/>
    <property type="evidence" value="ECO:0007669"/>
    <property type="project" value="TreeGrafter"/>
</dbReference>
<keyword evidence="9 10" id="KW-0472">Membrane</keyword>
<dbReference type="PANTHER" id="PTHR15495">
    <property type="entry name" value="NEGATIVE REGULATOR OF VESICLE FORMATION-RELATED"/>
    <property type="match status" value="1"/>
</dbReference>
<dbReference type="InterPro" id="IPR029058">
    <property type="entry name" value="AB_hydrolase_fold"/>
</dbReference>
<dbReference type="Gene3D" id="3.40.50.1820">
    <property type="entry name" value="alpha/beta hydrolase"/>
    <property type="match status" value="1"/>
</dbReference>
<sequence length="1043" mass="118868">MKILEFGGVSSQGPESCIWNHRTNKTIAKEIKRPTKTHTTNKMFRNATVLLILASFLCFLYGIKNLFLEVEENACRMTYMFGVPQFSKVNIKDNSEFPHYGLFYYYEGRILQDVNRMKLKGAPVIFVPGNAGSYKQVRSLASVALRKGMDNDRGIHMDYFTVNFEEQLSALYGGYLENQKLFLRIAILAVRTLYKEANNVDKSIILVGHSMGGKVAQAVIQDPAIAKYINTIIFISSPIDKPVVNFDPKINEFYSNTDGYFHNKRTTHLPNRQTNVCLNYQDKIPHQGNESKILDNILMISMGGGNRDLLVRDGLTTSQYNDIHAMTSSIPKVWLSCDHLSAVWCLQLVLVINRFIFGISVIDENKNVFFSPDKYYRTQTAINYFVKPLNKPKSNEVYFPKLNSGSSWQEDSKIAFRKVFKNGLRADYNHLLPTAKYKELKKIYIEIDSYEDFENDWVFGCTAHRTEASGLYCQKGTSLSHFVQTIPSHDNYRYMVLLDIHRMLKYYPDWTHILVRLKPTNKPTSLKIDAYSVEDRKYKIKAPKFSLPKLKTLVNETVMGTIHTGVLIEGLDEPFPTVQFDIEPVECGDDEFGVTAKICIPWARGFNRHIHLTHDTKVKTIYVNVPFSTPSGYNTTQNPVTLDLFLNPSCRYKISYQFSIAGTFSKIVQEFYHWLPAHLTAVLFLVLRNQIVSFQNSEDALFVKPYAGFFQSKSLYIVTGCRLLKKLLLNLKFLPISPDTSNYSFYVSIIIHGTAIVLSIVSVFSIWTILTFHGNILHKIALKLTRLSTASSEILMKVVTTLPLSFGVLFISISVGTCSGIGLTLATIFYFLVISNAYKDYLENWAWDKAKGIFKRIRQKIRSTSKNKGTVALSQREIIAVDGNPGQELIPNNENGDTNELDDSNEVANEEKCSYFEGLENFAFHITMLMLLGIMSALNFGLSVAWIKAKYQGHIHEHLPDPFIIPTIITLTCLSVLLQLGAPRKSSGYHYVAIILYLCVCGCILFCQEIVYRLSYLITFVYVCVALQEVCYNFYTLILDRRR</sequence>
<comment type="similarity">
    <text evidence="2 10">Belongs to the GPI inositol-deacylase family.</text>
</comment>
<feature type="transmembrane region" description="Helical" evidence="10">
    <location>
        <begin position="922"/>
        <end position="942"/>
    </location>
</feature>
<evidence type="ECO:0000256" key="9">
    <source>
        <dbReference type="ARBA" id="ARBA00023136"/>
    </source>
</evidence>
<dbReference type="GO" id="GO:0050185">
    <property type="term" value="F:phosphatidylinositol deacylase activity"/>
    <property type="evidence" value="ECO:0007669"/>
    <property type="project" value="TreeGrafter"/>
</dbReference>
<keyword evidence="8 10" id="KW-1133">Transmembrane helix</keyword>
<evidence type="ECO:0000256" key="7">
    <source>
        <dbReference type="ARBA" id="ARBA00022927"/>
    </source>
</evidence>
<dbReference type="AlphaFoldDB" id="A0A9J7IEG1"/>
<feature type="transmembrane region" description="Helical" evidence="10">
    <location>
        <begin position="988"/>
        <end position="1007"/>
    </location>
</feature>
<dbReference type="Pfam" id="PF24660">
    <property type="entry name" value="PGAP1_3rd"/>
    <property type="match status" value="1"/>
</dbReference>
<name>A0A9J7IEG1_MUSDO</name>
<dbReference type="GO" id="GO:0015031">
    <property type="term" value="P:protein transport"/>
    <property type="evidence" value="ECO:0007669"/>
    <property type="project" value="UniProtKB-KW"/>
</dbReference>
<keyword evidence="4 10" id="KW-0812">Transmembrane</keyword>
<evidence type="ECO:0000256" key="4">
    <source>
        <dbReference type="ARBA" id="ARBA00022692"/>
    </source>
</evidence>
<evidence type="ECO:0000259" key="11">
    <source>
        <dbReference type="Pfam" id="PF07819"/>
    </source>
</evidence>
<dbReference type="GO" id="GO:0005789">
    <property type="term" value="C:endoplasmic reticulum membrane"/>
    <property type="evidence" value="ECO:0007669"/>
    <property type="project" value="UniProtKB-SubCell"/>
</dbReference>
<evidence type="ECO:0000256" key="10">
    <source>
        <dbReference type="RuleBase" id="RU365011"/>
    </source>
</evidence>
<dbReference type="SUPFAM" id="SSF53474">
    <property type="entry name" value="alpha/beta-Hydrolases"/>
    <property type="match status" value="1"/>
</dbReference>
<protein>
    <recommendedName>
        <fullName evidence="10">GPI inositol-deacylase</fullName>
        <ecNumber evidence="10">3.1.-.-</ecNumber>
    </recommendedName>
</protein>
<evidence type="ECO:0000256" key="2">
    <source>
        <dbReference type="ARBA" id="ARBA00006931"/>
    </source>
</evidence>
<evidence type="ECO:0000256" key="5">
    <source>
        <dbReference type="ARBA" id="ARBA00022801"/>
    </source>
</evidence>
<evidence type="ECO:0000256" key="6">
    <source>
        <dbReference type="ARBA" id="ARBA00022824"/>
    </source>
</evidence>
<comment type="function">
    <text evidence="10">Involved in inositol deacylation of GPI-anchored proteins which plays important roles in the quality control and ER-associated degradation of GPI-anchored proteins.</text>
</comment>
<comment type="subcellular location">
    <subcellularLocation>
        <location evidence="1">Endoplasmic reticulum membrane</location>
        <topology evidence="1">Multi-pass membrane protein</topology>
    </subcellularLocation>
</comment>
<feature type="transmembrane region" description="Helical" evidence="10">
    <location>
        <begin position="806"/>
        <end position="833"/>
    </location>
</feature>
<dbReference type="InterPro" id="IPR012908">
    <property type="entry name" value="PGAP1-ab_dom-like"/>
</dbReference>
<dbReference type="GeneID" id="101890378"/>
<evidence type="ECO:0000256" key="8">
    <source>
        <dbReference type="ARBA" id="ARBA00022989"/>
    </source>
</evidence>
<organism evidence="12 13">
    <name type="scientific">Musca domestica</name>
    <name type="common">House fly</name>
    <dbReference type="NCBI Taxonomy" id="7370"/>
    <lineage>
        <taxon>Eukaryota</taxon>
        <taxon>Metazoa</taxon>
        <taxon>Ecdysozoa</taxon>
        <taxon>Arthropoda</taxon>
        <taxon>Hexapoda</taxon>
        <taxon>Insecta</taxon>
        <taxon>Pterygota</taxon>
        <taxon>Neoptera</taxon>
        <taxon>Endopterygota</taxon>
        <taxon>Diptera</taxon>
        <taxon>Brachycera</taxon>
        <taxon>Muscomorpha</taxon>
        <taxon>Muscoidea</taxon>
        <taxon>Muscidae</taxon>
        <taxon>Musca</taxon>
    </lineage>
</organism>